<dbReference type="EMBL" id="JAOXLN010000003">
    <property type="protein sequence ID" value="MDZ5084814.1"/>
    <property type="molecule type" value="Genomic_DNA"/>
</dbReference>
<keyword evidence="1" id="KW-0808">Transferase</keyword>
<sequence>MSSNPRGEPRRAILRSLRSWSLRTRLLVTLIALLAVVCAAIGLATEFALQRFLTSQLDEQVLEAGYRSAVIFKFGPPPPPGSGPPERRALGSMPSPPPGFPPLGPPAPDRPQRGSPSSGPPEPVLLYPGGPSPGPRSPGAGPGPEFLNAPGQAAGTVGAVIADGRPLTAAVITADGARAEISAAAARQLAAVHDDGRPATVELDGLGRYRVIALQPDRLGQTVVTGIPTTDVDETMWWVTLIFAVVAAVALLAAAAAGVVIVRRQLAPLARVSAAAQQVADLELDRGEVSLPTPIVAVDPAAAHTEVGQLGAALNRMLDRIASALSARHASETRVRQFVADASHELRTPLAAIRGYTELAQRRHGDLPAEVAHAMDRVESETARMTRLVEDLLLLARLDAGRPLDRDPVDLTRLVVDAVSDAHVAGREHTWELDVPDESVLVDGDETRLHQVVANLLANARTHTPPGTSVTAALRVSDDGAVVLTVTDDGPGIDEKLLPEVFERFARGDTSRSRGGGSTGLGLAIADAVVRAHGGAIVVDSVAGRTEFAVTLPRHSQSAHSSASPGA</sequence>
<keyword evidence="1" id="KW-0418">Kinase</keyword>
<gene>
    <name evidence="1" type="ORF">OHX15_05380</name>
</gene>
<proteinExistence type="predicted"/>
<protein>
    <submittedName>
        <fullName evidence="1">HAMP domain-containing histidine kinase</fullName>
    </submittedName>
</protein>
<keyword evidence="2" id="KW-1185">Reference proteome</keyword>
<reference evidence="1 2" key="1">
    <citation type="journal article" date="2021" name="Chemosphere">
        <title>Bioballs carrying a syntrophic Rhodococcus and Mycolicibacterium consortium for simultaneous sorption and biodegradation of fuel oil in contaminated freshwater.</title>
        <authorList>
            <person name="Naloka K."/>
            <person name="Polrit D."/>
            <person name="Muangchinda C."/>
            <person name="Thoetkiattikul H."/>
            <person name="Pinyakong O."/>
        </authorList>
    </citation>
    <scope>NUCLEOTIDE SEQUENCE [LARGE SCALE GENOMIC DNA]</scope>
    <source>
        <strain evidence="1 2">J101</strain>
    </source>
</reference>
<evidence type="ECO:0000313" key="2">
    <source>
        <dbReference type="Proteomes" id="UP001289645"/>
    </source>
</evidence>
<organism evidence="1 2">
    <name type="scientific">Mycolicibacterium parafortuitum</name>
    <name type="common">Mycobacterium parafortuitum</name>
    <dbReference type="NCBI Taxonomy" id="39692"/>
    <lineage>
        <taxon>Bacteria</taxon>
        <taxon>Bacillati</taxon>
        <taxon>Actinomycetota</taxon>
        <taxon>Actinomycetes</taxon>
        <taxon>Mycobacteriales</taxon>
        <taxon>Mycobacteriaceae</taxon>
        <taxon>Mycolicibacterium</taxon>
    </lineage>
</organism>
<comment type="caution">
    <text evidence="1">The sequence shown here is derived from an EMBL/GenBank/DDBJ whole genome shotgun (WGS) entry which is preliminary data.</text>
</comment>
<evidence type="ECO:0000313" key="1">
    <source>
        <dbReference type="EMBL" id="MDZ5084814.1"/>
    </source>
</evidence>
<name>A0ACC6MCX5_MYCPF</name>
<accession>A0ACC6MCX5</accession>
<dbReference type="Proteomes" id="UP001289645">
    <property type="component" value="Unassembled WGS sequence"/>
</dbReference>